<dbReference type="Pfam" id="PF00049">
    <property type="entry name" value="Insulin"/>
    <property type="match status" value="1"/>
</dbReference>
<dbReference type="OrthoDB" id="6139049at2759"/>
<organism evidence="3 4">
    <name type="scientific">Bugula neritina</name>
    <name type="common">Brown bryozoan</name>
    <name type="synonym">Sertularia neritina</name>
    <dbReference type="NCBI Taxonomy" id="10212"/>
    <lineage>
        <taxon>Eukaryota</taxon>
        <taxon>Metazoa</taxon>
        <taxon>Spiralia</taxon>
        <taxon>Lophotrochozoa</taxon>
        <taxon>Bryozoa</taxon>
        <taxon>Gymnolaemata</taxon>
        <taxon>Cheilostomatida</taxon>
        <taxon>Flustrina</taxon>
        <taxon>Buguloidea</taxon>
        <taxon>Bugulidae</taxon>
        <taxon>Bugula</taxon>
    </lineage>
</organism>
<dbReference type="InterPro" id="IPR022353">
    <property type="entry name" value="Insulin_CS"/>
</dbReference>
<feature type="domain" description="Insulin-like" evidence="2">
    <location>
        <begin position="71"/>
        <end position="152"/>
    </location>
</feature>
<dbReference type="InterPro" id="IPR016179">
    <property type="entry name" value="Insulin-like"/>
</dbReference>
<gene>
    <name evidence="3" type="ORF">EB796_025306</name>
</gene>
<evidence type="ECO:0000313" key="4">
    <source>
        <dbReference type="Proteomes" id="UP000593567"/>
    </source>
</evidence>
<dbReference type="CDD" id="cd04366">
    <property type="entry name" value="IlGF_insulin_bombyxin_like"/>
    <property type="match status" value="1"/>
</dbReference>
<dbReference type="SUPFAM" id="SSF56994">
    <property type="entry name" value="Insulin-like"/>
    <property type="match status" value="1"/>
</dbReference>
<accession>A0A7J7IS29</accession>
<protein>
    <recommendedName>
        <fullName evidence="2">Insulin-like domain-containing protein</fullName>
    </recommendedName>
</protein>
<keyword evidence="4" id="KW-1185">Reference proteome</keyword>
<evidence type="ECO:0000256" key="1">
    <source>
        <dbReference type="ARBA" id="ARBA00009034"/>
    </source>
</evidence>
<sequence>MYFSSTDNMNKQAVCMVCALFLYSIITTSWTQSYGYGYDYGYAYDYYASSFEHTCRADDYNRHGVVEASRCSSQLSSYIVEVVCNGNPYINKRAFDDDSKNQPRVSQNIFVSKNHSNEFLNPKRNGHERSQYGVVCECCINPCTLREMQAYCAKKRKRRSVHQGSTPVYTKSMLEEFQQLIASSPSLTLQDLAQTPLVQALNQQKIRNSQKEGNSKREGNFFEYSDLTQVLPESVDKYNHDETTSRSSEQKLSSKESSILRRIWQALTKNY</sequence>
<name>A0A7J7IS29_BUGNE</name>
<dbReference type="InterPro" id="IPR036438">
    <property type="entry name" value="Insulin-like_sf"/>
</dbReference>
<dbReference type="PROSITE" id="PS00262">
    <property type="entry name" value="INSULIN"/>
    <property type="match status" value="1"/>
</dbReference>
<comment type="similarity">
    <text evidence="1">Belongs to the insulin family.</text>
</comment>
<proteinExistence type="inferred from homology"/>
<dbReference type="GO" id="GO:0005576">
    <property type="term" value="C:extracellular region"/>
    <property type="evidence" value="ECO:0007669"/>
    <property type="project" value="InterPro"/>
</dbReference>
<dbReference type="GO" id="GO:0005179">
    <property type="term" value="F:hormone activity"/>
    <property type="evidence" value="ECO:0007669"/>
    <property type="project" value="InterPro"/>
</dbReference>
<dbReference type="Proteomes" id="UP000593567">
    <property type="component" value="Unassembled WGS sequence"/>
</dbReference>
<evidence type="ECO:0000313" key="3">
    <source>
        <dbReference type="EMBL" id="KAF6016377.1"/>
    </source>
</evidence>
<dbReference type="Gene3D" id="1.10.100.10">
    <property type="entry name" value="Insulin-like"/>
    <property type="match status" value="1"/>
</dbReference>
<reference evidence="3" key="1">
    <citation type="submission" date="2020-06" db="EMBL/GenBank/DDBJ databases">
        <title>Draft genome of Bugula neritina, a colonial animal packing powerful symbionts and potential medicines.</title>
        <authorList>
            <person name="Rayko M."/>
        </authorList>
    </citation>
    <scope>NUCLEOTIDE SEQUENCE [LARGE SCALE GENOMIC DNA]</scope>
    <source>
        <strain evidence="3">Kwan_BN1</strain>
    </source>
</reference>
<evidence type="ECO:0000259" key="2">
    <source>
        <dbReference type="Pfam" id="PF00049"/>
    </source>
</evidence>
<dbReference type="AlphaFoldDB" id="A0A7J7IS29"/>
<comment type="caution">
    <text evidence="3">The sequence shown here is derived from an EMBL/GenBank/DDBJ whole genome shotgun (WGS) entry which is preliminary data.</text>
</comment>
<dbReference type="EMBL" id="VXIV02003546">
    <property type="protein sequence ID" value="KAF6016377.1"/>
    <property type="molecule type" value="Genomic_DNA"/>
</dbReference>